<dbReference type="Proteomes" id="UP001472677">
    <property type="component" value="Unassembled WGS sequence"/>
</dbReference>
<comment type="subcellular location">
    <subcellularLocation>
        <location evidence="2">Cell membrane</location>
    </subcellularLocation>
</comment>
<evidence type="ECO:0000256" key="8">
    <source>
        <dbReference type="SAM" id="MobiDB-lite"/>
    </source>
</evidence>
<feature type="compositionally biased region" description="Basic and acidic residues" evidence="8">
    <location>
        <begin position="95"/>
        <end position="129"/>
    </location>
</feature>
<sequence>MHRRTPSFSSTLLDAIYRSIDDSGNRNEPALCHYRESTSANPVKKQSSCSVEKASSLKRAIMIEKWVEKQRNHGSAVRFNSASSSSDSSNGAESSYKEESRRSKPVKFEKPKNLDEKNKEQGKAKRENGRGFTKTKLKALEIYGELKKAKQPISPGGRITTFLNSIFNANAKKVKMCSNGVPGDANFHRKSKSTAPSPTAFSRSCLSKPPSSSNVNKRSVKFCPVSVIVGEDCRPCGHKFSSRNEVLKKQESAVGIIEDYDEEDDDASSCSSSDLFELDHLIGIGRCKEELPVYETTRLKNNQAIVNGFML</sequence>
<keyword evidence="7" id="KW-0927">Auxin signaling pathway</keyword>
<comment type="function">
    <text evidence="1">Involved in auxin transport. Regulator of the auxin signaling pathway.</text>
</comment>
<feature type="region of interest" description="Disordered" evidence="8">
    <location>
        <begin position="189"/>
        <end position="215"/>
    </location>
</feature>
<organism evidence="9 10">
    <name type="scientific">Hibiscus sabdariffa</name>
    <name type="common">roselle</name>
    <dbReference type="NCBI Taxonomy" id="183260"/>
    <lineage>
        <taxon>Eukaryota</taxon>
        <taxon>Viridiplantae</taxon>
        <taxon>Streptophyta</taxon>
        <taxon>Embryophyta</taxon>
        <taxon>Tracheophyta</taxon>
        <taxon>Spermatophyta</taxon>
        <taxon>Magnoliopsida</taxon>
        <taxon>eudicotyledons</taxon>
        <taxon>Gunneridae</taxon>
        <taxon>Pentapetalae</taxon>
        <taxon>rosids</taxon>
        <taxon>malvids</taxon>
        <taxon>Malvales</taxon>
        <taxon>Malvaceae</taxon>
        <taxon>Malvoideae</taxon>
        <taxon>Hibiscus</taxon>
    </lineage>
</organism>
<feature type="region of interest" description="Disordered" evidence="8">
    <location>
        <begin position="72"/>
        <end position="131"/>
    </location>
</feature>
<evidence type="ECO:0000256" key="2">
    <source>
        <dbReference type="ARBA" id="ARBA00004236"/>
    </source>
</evidence>
<name>A0ABR2BPM6_9ROSI</name>
<evidence type="ECO:0000256" key="6">
    <source>
        <dbReference type="ARBA" id="ARBA00023136"/>
    </source>
</evidence>
<feature type="compositionally biased region" description="Low complexity" evidence="8">
    <location>
        <begin position="75"/>
        <end position="94"/>
    </location>
</feature>
<keyword evidence="5" id="KW-1003">Cell membrane</keyword>
<comment type="caution">
    <text evidence="9">The sequence shown here is derived from an EMBL/GenBank/DDBJ whole genome shotgun (WGS) entry which is preliminary data.</text>
</comment>
<feature type="compositionally biased region" description="Low complexity" evidence="8">
    <location>
        <begin position="202"/>
        <end position="213"/>
    </location>
</feature>
<proteinExistence type="inferred from homology"/>
<keyword evidence="10" id="KW-1185">Reference proteome</keyword>
<dbReference type="PANTHER" id="PTHR33541:SF31">
    <property type="entry name" value="PROTEIN BIG GRAIN 1-LIKE A"/>
    <property type="match status" value="1"/>
</dbReference>
<reference evidence="9 10" key="1">
    <citation type="journal article" date="2024" name="G3 (Bethesda)">
        <title>Genome assembly of Hibiscus sabdariffa L. provides insights into metabolisms of medicinal natural products.</title>
        <authorList>
            <person name="Kim T."/>
        </authorList>
    </citation>
    <scope>NUCLEOTIDE SEQUENCE [LARGE SCALE GENOMIC DNA]</scope>
    <source>
        <strain evidence="9">TK-2024</strain>
        <tissue evidence="9">Old leaves</tissue>
    </source>
</reference>
<evidence type="ECO:0008006" key="11">
    <source>
        <dbReference type="Google" id="ProtNLM"/>
    </source>
</evidence>
<evidence type="ECO:0000256" key="5">
    <source>
        <dbReference type="ARBA" id="ARBA00022475"/>
    </source>
</evidence>
<keyword evidence="4" id="KW-0813">Transport</keyword>
<dbReference type="InterPro" id="IPR039621">
    <property type="entry name" value="BG1-like"/>
</dbReference>
<dbReference type="EMBL" id="JBBPBM010000093">
    <property type="protein sequence ID" value="KAK8509113.1"/>
    <property type="molecule type" value="Genomic_DNA"/>
</dbReference>
<evidence type="ECO:0000256" key="4">
    <source>
        <dbReference type="ARBA" id="ARBA00022448"/>
    </source>
</evidence>
<evidence type="ECO:0000256" key="1">
    <source>
        <dbReference type="ARBA" id="ARBA00002281"/>
    </source>
</evidence>
<comment type="similarity">
    <text evidence="3">Belongs to the BIG GRAIN 1 (BG1) plant protein family.</text>
</comment>
<evidence type="ECO:0000313" key="10">
    <source>
        <dbReference type="Proteomes" id="UP001472677"/>
    </source>
</evidence>
<evidence type="ECO:0000256" key="7">
    <source>
        <dbReference type="ARBA" id="ARBA00023294"/>
    </source>
</evidence>
<keyword evidence="6" id="KW-0472">Membrane</keyword>
<accession>A0ABR2BPM6</accession>
<dbReference type="PANTHER" id="PTHR33541">
    <property type="entry name" value="PROTEIN BIG GRAIN 1-LIKE A-RELATED"/>
    <property type="match status" value="1"/>
</dbReference>
<gene>
    <name evidence="9" type="ORF">V6N12_018201</name>
</gene>
<evidence type="ECO:0000256" key="3">
    <source>
        <dbReference type="ARBA" id="ARBA00010067"/>
    </source>
</evidence>
<evidence type="ECO:0000313" key="9">
    <source>
        <dbReference type="EMBL" id="KAK8509113.1"/>
    </source>
</evidence>
<protein>
    <recommendedName>
        <fullName evidence="11">Protein BIG GRAIN 1-like B</fullName>
    </recommendedName>
</protein>